<dbReference type="AlphaFoldDB" id="A0A0C4YK42"/>
<dbReference type="STRING" id="68895.RR42_s0743"/>
<proteinExistence type="predicted"/>
<evidence type="ECO:0000313" key="2">
    <source>
        <dbReference type="EMBL" id="AJG22334.1"/>
    </source>
</evidence>
<evidence type="ECO:0000259" key="1">
    <source>
        <dbReference type="PROSITE" id="PS51819"/>
    </source>
</evidence>
<feature type="domain" description="VOC" evidence="1">
    <location>
        <begin position="1"/>
        <end position="86"/>
    </location>
</feature>
<protein>
    <submittedName>
        <fullName evidence="2">Biphenyl-2,3-diol 1,2-dioxygenase 3</fullName>
    </submittedName>
</protein>
<dbReference type="Pfam" id="PF00903">
    <property type="entry name" value="Glyoxalase"/>
    <property type="match status" value="1"/>
</dbReference>
<keyword evidence="3" id="KW-1185">Reference proteome</keyword>
<organism evidence="2 3">
    <name type="scientific">Cupriavidus basilensis</name>
    <dbReference type="NCBI Taxonomy" id="68895"/>
    <lineage>
        <taxon>Bacteria</taxon>
        <taxon>Pseudomonadati</taxon>
        <taxon>Pseudomonadota</taxon>
        <taxon>Betaproteobacteria</taxon>
        <taxon>Burkholderiales</taxon>
        <taxon>Burkholderiaceae</taxon>
        <taxon>Cupriavidus</taxon>
    </lineage>
</organism>
<dbReference type="Gene3D" id="3.10.180.10">
    <property type="entry name" value="2,3-Dihydroxybiphenyl 1,2-Dioxygenase, domain 1"/>
    <property type="match status" value="1"/>
</dbReference>
<dbReference type="InterPro" id="IPR037523">
    <property type="entry name" value="VOC_core"/>
</dbReference>
<dbReference type="InterPro" id="IPR029068">
    <property type="entry name" value="Glyas_Bleomycin-R_OHBP_Dase"/>
</dbReference>
<evidence type="ECO:0000313" key="3">
    <source>
        <dbReference type="Proteomes" id="UP000031843"/>
    </source>
</evidence>
<dbReference type="SUPFAM" id="SSF54593">
    <property type="entry name" value="Glyoxalase/Bleomycin resistance protein/Dihydroxybiphenyl dioxygenase"/>
    <property type="match status" value="1"/>
</dbReference>
<dbReference type="EMBL" id="CP010537">
    <property type="protein sequence ID" value="AJG22334.1"/>
    <property type="molecule type" value="Genomic_DNA"/>
</dbReference>
<dbReference type="KEGG" id="cbw:RR42_s0743"/>
<dbReference type="GO" id="GO:0051213">
    <property type="term" value="F:dioxygenase activity"/>
    <property type="evidence" value="ECO:0007669"/>
    <property type="project" value="UniProtKB-KW"/>
</dbReference>
<keyword evidence="2" id="KW-0223">Dioxygenase</keyword>
<dbReference type="Proteomes" id="UP000031843">
    <property type="component" value="Chromosome secondary"/>
</dbReference>
<reference evidence="2 3" key="1">
    <citation type="journal article" date="2015" name="Genome Announc.">
        <title>Complete Genome Sequence of Cupriavidus basilensis 4G11, Isolated from the Oak Ridge Field Research Center Site.</title>
        <authorList>
            <person name="Ray J."/>
            <person name="Waters R.J."/>
            <person name="Skerker J.M."/>
            <person name="Kuehl J.V."/>
            <person name="Price M.N."/>
            <person name="Huang J."/>
            <person name="Chakraborty R."/>
            <person name="Arkin A.P."/>
            <person name="Deutschbauer A."/>
        </authorList>
    </citation>
    <scope>NUCLEOTIDE SEQUENCE [LARGE SCALE GENOMIC DNA]</scope>
    <source>
        <strain evidence="2">4G11</strain>
    </source>
</reference>
<accession>A0A0C4YK42</accession>
<gene>
    <name evidence="2" type="ORF">RR42_s0743</name>
</gene>
<keyword evidence="2" id="KW-0560">Oxidoreductase</keyword>
<name>A0A0C4YK42_9BURK</name>
<sequence>MLTFLTYDEEHHRIAVLNVPELADQQAGVAGVHHVAFTYGSLAELIGNYERAKELGIEPVWCTNHGPTTSLYYRDPDGNQLELQVENFDTIEESTRFFYSPEFAENPIGVDFDPSELVRRFHAGESEAGLKKRPHVGARRFDSTVKIV</sequence>
<dbReference type="PROSITE" id="PS51819">
    <property type="entry name" value="VOC"/>
    <property type="match status" value="1"/>
</dbReference>
<dbReference type="InterPro" id="IPR004360">
    <property type="entry name" value="Glyas_Fos-R_dOase_dom"/>
</dbReference>